<proteinExistence type="predicted"/>
<dbReference type="Proteomes" id="UP000000493">
    <property type="component" value="Chromosome"/>
</dbReference>
<dbReference type="GO" id="GO:0008652">
    <property type="term" value="P:amino acid biosynthetic process"/>
    <property type="evidence" value="ECO:0007669"/>
    <property type="project" value="UniProtKB-KW"/>
</dbReference>
<feature type="domain" description="PUA" evidence="8">
    <location>
        <begin position="265"/>
        <end position="336"/>
    </location>
</feature>
<reference evidence="10" key="1">
    <citation type="submission" date="2011-06" db="EMBL/GenBank/DDBJ databases">
        <title>The complete genome of chromosome of Runella slithyformis DSM 19594.</title>
        <authorList>
            <consortium name="US DOE Joint Genome Institute (JGI-PGF)"/>
            <person name="Lucas S."/>
            <person name="Han J."/>
            <person name="Lapidus A."/>
            <person name="Bruce D."/>
            <person name="Goodwin L."/>
            <person name="Pitluck S."/>
            <person name="Peters L."/>
            <person name="Kyrpides N."/>
            <person name="Mavromatis K."/>
            <person name="Ivanova N."/>
            <person name="Ovchinnikova G."/>
            <person name="Zhang X."/>
            <person name="Misra M."/>
            <person name="Detter J.C."/>
            <person name="Tapia R."/>
            <person name="Han C."/>
            <person name="Land M."/>
            <person name="Hauser L."/>
            <person name="Markowitz V."/>
            <person name="Cheng J.-F."/>
            <person name="Hugenholtz P."/>
            <person name="Woyke T."/>
            <person name="Wu D."/>
            <person name="Tindall B."/>
            <person name="Faehrich R."/>
            <person name="Brambilla E."/>
            <person name="Klenk H.-P."/>
            <person name="Eisen J.A."/>
        </authorList>
    </citation>
    <scope>NUCLEOTIDE SEQUENCE [LARGE SCALE GENOMIC DNA]</scope>
    <source>
        <strain evidence="10">ATCC 29530 / DSM 19594 / LMG 11500 / NCIMB 11436 / LSU 4</strain>
    </source>
</reference>
<dbReference type="AlphaFoldDB" id="A0A7U3ZKS8"/>
<reference evidence="9 10" key="2">
    <citation type="journal article" date="2012" name="Stand. Genomic Sci.">
        <title>Complete genome sequence of the aquatic bacterium Runella slithyformis type strain (LSU 4(T)).</title>
        <authorList>
            <person name="Copeland A."/>
            <person name="Zhang X."/>
            <person name="Misra M."/>
            <person name="Lapidus A."/>
            <person name="Nolan M."/>
            <person name="Lucas S."/>
            <person name="Deshpande S."/>
            <person name="Cheng J.F."/>
            <person name="Tapia R."/>
            <person name="Goodwin L.A."/>
            <person name="Pitluck S."/>
            <person name="Liolios K."/>
            <person name="Pagani I."/>
            <person name="Ivanova N."/>
            <person name="Mikhailova N."/>
            <person name="Pati A."/>
            <person name="Chen A."/>
            <person name="Palaniappan K."/>
            <person name="Land M."/>
            <person name="Hauser L."/>
            <person name="Pan C."/>
            <person name="Jeffries C.D."/>
            <person name="Detter J.C."/>
            <person name="Brambilla E.M."/>
            <person name="Rohde M."/>
            <person name="Djao O.D."/>
            <person name="Goker M."/>
            <person name="Sikorski J."/>
            <person name="Tindall B.J."/>
            <person name="Woyke T."/>
            <person name="Bristow J."/>
            <person name="Eisen J.A."/>
            <person name="Markowitz V."/>
            <person name="Hugenholtz P."/>
            <person name="Kyrpides N.C."/>
            <person name="Klenk H.P."/>
            <person name="Mavromatis K."/>
        </authorList>
    </citation>
    <scope>NUCLEOTIDE SEQUENCE [LARGE SCALE GENOMIC DNA]</scope>
    <source>
        <strain evidence="10">ATCC 29530 / DSM 19594 / LMG 11500 / NCIMB 11436 / LSU 4</strain>
    </source>
</reference>
<keyword evidence="5" id="KW-0547">Nucleotide-binding</keyword>
<keyword evidence="2" id="KW-0028">Amino-acid biosynthesis</keyword>
<dbReference type="InterPro" id="IPR001057">
    <property type="entry name" value="Glu/AcGlu_kinase"/>
</dbReference>
<keyword evidence="6" id="KW-0418">Kinase</keyword>
<keyword evidence="1" id="KW-0963">Cytoplasm</keyword>
<evidence type="ECO:0000256" key="6">
    <source>
        <dbReference type="ARBA" id="ARBA00022777"/>
    </source>
</evidence>
<dbReference type="GO" id="GO:0004349">
    <property type="term" value="F:glutamate 5-kinase activity"/>
    <property type="evidence" value="ECO:0007669"/>
    <property type="project" value="InterPro"/>
</dbReference>
<evidence type="ECO:0000313" key="9">
    <source>
        <dbReference type="EMBL" id="AEI49047.1"/>
    </source>
</evidence>
<dbReference type="Pfam" id="PF00696">
    <property type="entry name" value="AA_kinase"/>
    <property type="match status" value="1"/>
</dbReference>
<evidence type="ECO:0000256" key="5">
    <source>
        <dbReference type="ARBA" id="ARBA00022741"/>
    </source>
</evidence>
<evidence type="ECO:0000256" key="1">
    <source>
        <dbReference type="ARBA" id="ARBA00022490"/>
    </source>
</evidence>
<evidence type="ECO:0000256" key="2">
    <source>
        <dbReference type="ARBA" id="ARBA00022605"/>
    </source>
</evidence>
<dbReference type="SUPFAM" id="SSF53633">
    <property type="entry name" value="Carbamate kinase-like"/>
    <property type="match status" value="1"/>
</dbReference>
<dbReference type="GO" id="GO:0005524">
    <property type="term" value="F:ATP binding"/>
    <property type="evidence" value="ECO:0007669"/>
    <property type="project" value="UniProtKB-KW"/>
</dbReference>
<keyword evidence="3" id="KW-0641">Proline biosynthesis</keyword>
<dbReference type="FunFam" id="3.40.1160.10:FF:000006">
    <property type="entry name" value="Glutamate 5-kinase"/>
    <property type="match status" value="1"/>
</dbReference>
<dbReference type="InterPro" id="IPR011529">
    <property type="entry name" value="Glu_5kinase"/>
</dbReference>
<dbReference type="PROSITE" id="PS50890">
    <property type="entry name" value="PUA"/>
    <property type="match status" value="1"/>
</dbReference>
<keyword evidence="10" id="KW-1185">Reference proteome</keyword>
<gene>
    <name evidence="9" type="ordered locus">Runsl_2647</name>
</gene>
<evidence type="ECO:0000256" key="4">
    <source>
        <dbReference type="ARBA" id="ARBA00022679"/>
    </source>
</evidence>
<dbReference type="PANTHER" id="PTHR43654:SF1">
    <property type="entry name" value="ISOPENTENYL PHOSPHATE KINASE"/>
    <property type="match status" value="1"/>
</dbReference>
<dbReference type="PANTHER" id="PTHR43654">
    <property type="entry name" value="GLUTAMATE 5-KINASE"/>
    <property type="match status" value="1"/>
</dbReference>
<dbReference type="InterPro" id="IPR002478">
    <property type="entry name" value="PUA"/>
</dbReference>
<dbReference type="InterPro" id="IPR005715">
    <property type="entry name" value="Glu_5kinase/COase_Synthase"/>
</dbReference>
<protein>
    <submittedName>
        <fullName evidence="9">Glutamate 5-kinase</fullName>
    </submittedName>
</protein>
<dbReference type="GO" id="GO:0005829">
    <property type="term" value="C:cytosol"/>
    <property type="evidence" value="ECO:0007669"/>
    <property type="project" value="TreeGrafter"/>
</dbReference>
<dbReference type="InterPro" id="IPR036393">
    <property type="entry name" value="AceGlu_kinase-like_sf"/>
</dbReference>
<evidence type="ECO:0000259" key="8">
    <source>
        <dbReference type="SMART" id="SM00359"/>
    </source>
</evidence>
<dbReference type="PIRSF" id="PIRSF000729">
    <property type="entry name" value="GK"/>
    <property type="match status" value="1"/>
</dbReference>
<dbReference type="RefSeq" id="WP_013928356.1">
    <property type="nucleotide sequence ID" value="NC_015703.1"/>
</dbReference>
<dbReference type="Gene3D" id="3.40.1160.10">
    <property type="entry name" value="Acetylglutamate kinase-like"/>
    <property type="match status" value="1"/>
</dbReference>
<accession>A0A7U3ZKS8</accession>
<dbReference type="CDD" id="cd21157">
    <property type="entry name" value="PUA_G5K"/>
    <property type="match status" value="1"/>
</dbReference>
<dbReference type="EMBL" id="CP002859">
    <property type="protein sequence ID" value="AEI49047.1"/>
    <property type="molecule type" value="Genomic_DNA"/>
</dbReference>
<keyword evidence="7" id="KW-0067">ATP-binding</keyword>
<dbReference type="InterPro" id="IPR015947">
    <property type="entry name" value="PUA-like_sf"/>
</dbReference>
<dbReference type="SMART" id="SM00359">
    <property type="entry name" value="PUA"/>
    <property type="match status" value="1"/>
</dbReference>
<dbReference type="KEGG" id="rsi:Runsl_2647"/>
<dbReference type="PRINTS" id="PR00474">
    <property type="entry name" value="GLU5KINASE"/>
</dbReference>
<name>A0A7U3ZKS8_RUNSL</name>
<dbReference type="InterPro" id="IPR036974">
    <property type="entry name" value="PUA_sf"/>
</dbReference>
<dbReference type="InterPro" id="IPR001048">
    <property type="entry name" value="Asp/Glu/Uridylate_kinase"/>
</dbReference>
<evidence type="ECO:0000256" key="7">
    <source>
        <dbReference type="ARBA" id="ARBA00022840"/>
    </source>
</evidence>
<evidence type="ECO:0000313" key="10">
    <source>
        <dbReference type="Proteomes" id="UP000000493"/>
    </source>
</evidence>
<keyword evidence="4" id="KW-0808">Transferase</keyword>
<dbReference type="NCBIfam" id="TIGR01027">
    <property type="entry name" value="proB"/>
    <property type="match status" value="1"/>
</dbReference>
<dbReference type="Gene3D" id="2.30.130.10">
    <property type="entry name" value="PUA domain"/>
    <property type="match status" value="1"/>
</dbReference>
<dbReference type="Pfam" id="PF01472">
    <property type="entry name" value="PUA"/>
    <property type="match status" value="1"/>
</dbReference>
<dbReference type="GO" id="GO:0003723">
    <property type="term" value="F:RNA binding"/>
    <property type="evidence" value="ECO:0007669"/>
    <property type="project" value="InterPro"/>
</dbReference>
<sequence length="343" mass="37126">MSKPILVLKFGSAAITKGNGELNQLVMVEIARQVAQLYAEYHLVIVSSGAVAAGRQYIRHYAGEIAQRKAAAAIGNLLLLNKYAQFFAPYEIPVAQSLCERGHFANRDQFLQMKETFQELWDNGIIPIVNENDVVSSRELKFSDNDELATLIAVGFGADTLMLCTSVGGLLDDRGTIIRKVAQVNDVFKYVRTDKSSVGLGGMTSKLTFAKLAMRMGIRTIIFGMAEPDSILRALREETGTVFAPQESALSARNRWLGSGSLVAGRIRIDSGAAQALQNRKSLLAVGIKEVEGDFEAGEAVEIVDEEGASVAVAKAKEASGIITKNLRTQNFEVANANDIVLL</sequence>
<dbReference type="SUPFAM" id="SSF88697">
    <property type="entry name" value="PUA domain-like"/>
    <property type="match status" value="1"/>
</dbReference>
<organism evidence="9 10">
    <name type="scientific">Runella slithyformis (strain ATCC 29530 / DSM 19594 / LMG 11500 / NCIMB 11436 / LSU 4)</name>
    <dbReference type="NCBI Taxonomy" id="761193"/>
    <lineage>
        <taxon>Bacteria</taxon>
        <taxon>Pseudomonadati</taxon>
        <taxon>Bacteroidota</taxon>
        <taxon>Cytophagia</taxon>
        <taxon>Cytophagales</taxon>
        <taxon>Spirosomataceae</taxon>
        <taxon>Runella</taxon>
    </lineage>
</organism>
<evidence type="ECO:0000256" key="3">
    <source>
        <dbReference type="ARBA" id="ARBA00022650"/>
    </source>
</evidence>